<evidence type="ECO:0000313" key="1">
    <source>
        <dbReference type="EMBL" id="AKJ28789.1"/>
    </source>
</evidence>
<dbReference type="STRING" id="413882.AAW51_2098"/>
<evidence type="ECO:0008006" key="3">
    <source>
        <dbReference type="Google" id="ProtNLM"/>
    </source>
</evidence>
<organism evidence="1 2">
    <name type="scientific">Caldimonas brevitalea</name>
    <dbReference type="NCBI Taxonomy" id="413882"/>
    <lineage>
        <taxon>Bacteria</taxon>
        <taxon>Pseudomonadati</taxon>
        <taxon>Pseudomonadota</taxon>
        <taxon>Betaproteobacteria</taxon>
        <taxon>Burkholderiales</taxon>
        <taxon>Sphaerotilaceae</taxon>
        <taxon>Caldimonas</taxon>
    </lineage>
</organism>
<dbReference type="Gene3D" id="3.30.40.190">
    <property type="match status" value="1"/>
</dbReference>
<reference evidence="1 2" key="1">
    <citation type="submission" date="2015-05" db="EMBL/GenBank/DDBJ databases">
        <authorList>
            <person name="Tang B."/>
            <person name="Yu Y."/>
        </authorList>
    </citation>
    <scope>NUCLEOTIDE SEQUENCE [LARGE SCALE GENOMIC DNA]</scope>
    <source>
        <strain evidence="1 2">DSM 7029</strain>
    </source>
</reference>
<dbReference type="EMBL" id="CP011371">
    <property type="protein sequence ID" value="AKJ28789.1"/>
    <property type="molecule type" value="Genomic_DNA"/>
</dbReference>
<dbReference type="Proteomes" id="UP000035352">
    <property type="component" value="Chromosome"/>
</dbReference>
<proteinExistence type="predicted"/>
<keyword evidence="2" id="KW-1185">Reference proteome</keyword>
<dbReference type="AlphaFoldDB" id="A0A0G3BHA9"/>
<name>A0A0G3BHA9_9BURK</name>
<evidence type="ECO:0000313" key="2">
    <source>
        <dbReference type="Proteomes" id="UP000035352"/>
    </source>
</evidence>
<dbReference type="RefSeq" id="WP_047194576.1">
    <property type="nucleotide sequence ID" value="NZ_CP011371.1"/>
</dbReference>
<sequence length="93" mass="10319">MRTKNAKAISAAEGRYLAMVKRMPCAVCSKPATEAEPSEAHHIEQGLHFTAIPLCDDCHRGSFNGIHGQRRIWSVLKKTELSCLNETIRALQS</sequence>
<accession>A0A0G3BHA9</accession>
<gene>
    <name evidence="1" type="ORF">AAW51_2098</name>
</gene>
<dbReference type="OrthoDB" id="6042215at2"/>
<dbReference type="KEGG" id="pbh:AAW51_2098"/>
<protein>
    <recommendedName>
        <fullName evidence="3">HNH endonuclease</fullName>
    </recommendedName>
</protein>